<evidence type="ECO:0000313" key="6">
    <source>
        <dbReference type="Proteomes" id="UP001465755"/>
    </source>
</evidence>
<keyword evidence="3" id="KW-0949">S-adenosyl-L-methionine</keyword>
<dbReference type="CDD" id="cd02440">
    <property type="entry name" value="AdoMet_MTases"/>
    <property type="match status" value="1"/>
</dbReference>
<evidence type="ECO:0000256" key="1">
    <source>
        <dbReference type="ARBA" id="ARBA00022603"/>
    </source>
</evidence>
<protein>
    <recommendedName>
        <fullName evidence="7">O-methyltransferase</fullName>
    </recommendedName>
</protein>
<proteinExistence type="inferred from homology"/>
<dbReference type="InterPro" id="IPR050362">
    <property type="entry name" value="Cation-dep_OMT"/>
</dbReference>
<dbReference type="GO" id="GO:0008171">
    <property type="term" value="F:O-methyltransferase activity"/>
    <property type="evidence" value="ECO:0007669"/>
    <property type="project" value="InterPro"/>
</dbReference>
<dbReference type="PROSITE" id="PS51682">
    <property type="entry name" value="SAM_OMT_I"/>
    <property type="match status" value="1"/>
</dbReference>
<evidence type="ECO:0000256" key="2">
    <source>
        <dbReference type="ARBA" id="ARBA00022679"/>
    </source>
</evidence>
<dbReference type="EMBL" id="JALJOQ010000157">
    <property type="protein sequence ID" value="KAK9792949.1"/>
    <property type="molecule type" value="Genomic_DNA"/>
</dbReference>
<evidence type="ECO:0008006" key="7">
    <source>
        <dbReference type="Google" id="ProtNLM"/>
    </source>
</evidence>
<name>A0AAW1NSN7_9CHLO</name>
<dbReference type="GO" id="GO:0008757">
    <property type="term" value="F:S-adenosylmethionine-dependent methyltransferase activity"/>
    <property type="evidence" value="ECO:0007669"/>
    <property type="project" value="TreeGrafter"/>
</dbReference>
<dbReference type="AlphaFoldDB" id="A0AAW1NSN7"/>
<dbReference type="InterPro" id="IPR002935">
    <property type="entry name" value="SAM_O-MeTrfase"/>
</dbReference>
<evidence type="ECO:0000256" key="3">
    <source>
        <dbReference type="ARBA" id="ARBA00022691"/>
    </source>
</evidence>
<accession>A0AAW1NSN7</accession>
<dbReference type="Proteomes" id="UP001465755">
    <property type="component" value="Unassembled WGS sequence"/>
</dbReference>
<comment type="similarity">
    <text evidence="4">Belongs to the class I-like SAM-binding methyltransferase superfamily. Cation-dependent O-methyltransferase family.</text>
</comment>
<sequence>MLWKFGGLRSRAALPLRSLSTQSGMAAKTAAAEFQQRPSQQGKKKQLLLSDGLQQYLVDHTPKPELVAELRQRTEEGWGRSAQMMVPVEQGHFLTWLVATLNVRKAVEVGTFTGSSALAIAQALPSNGTLIACDLDPRPLELAQEIWQRAGVRDKIEVRLGAGAESLQSMLDNGQADSFDFAFIDADKKGYLQYYQLLIKLVRVGGVIAADNTLWYGQVADPEDTTPNTEAIREFNRTVSDDKRVSTSLIPVGDGIHLIRRLH</sequence>
<dbReference type="Gene3D" id="3.40.50.150">
    <property type="entry name" value="Vaccinia Virus protein VP39"/>
    <property type="match status" value="1"/>
</dbReference>
<keyword evidence="2" id="KW-0808">Transferase</keyword>
<reference evidence="5 6" key="1">
    <citation type="journal article" date="2024" name="Nat. Commun.">
        <title>Phylogenomics reveals the evolutionary origins of lichenization in chlorophyte algae.</title>
        <authorList>
            <person name="Puginier C."/>
            <person name="Libourel C."/>
            <person name="Otte J."/>
            <person name="Skaloud P."/>
            <person name="Haon M."/>
            <person name="Grisel S."/>
            <person name="Petersen M."/>
            <person name="Berrin J.G."/>
            <person name="Delaux P.M."/>
            <person name="Dal Grande F."/>
            <person name="Keller J."/>
        </authorList>
    </citation>
    <scope>NUCLEOTIDE SEQUENCE [LARGE SCALE GENOMIC DNA]</scope>
    <source>
        <strain evidence="5 6">SAG 2036</strain>
    </source>
</reference>
<dbReference type="InterPro" id="IPR029063">
    <property type="entry name" value="SAM-dependent_MTases_sf"/>
</dbReference>
<dbReference type="SUPFAM" id="SSF53335">
    <property type="entry name" value="S-adenosyl-L-methionine-dependent methyltransferases"/>
    <property type="match status" value="1"/>
</dbReference>
<dbReference type="PANTHER" id="PTHR10509:SF14">
    <property type="entry name" value="CAFFEOYL-COA O-METHYLTRANSFERASE 3-RELATED"/>
    <property type="match status" value="1"/>
</dbReference>
<comment type="caution">
    <text evidence="5">The sequence shown here is derived from an EMBL/GenBank/DDBJ whole genome shotgun (WGS) entry which is preliminary data.</text>
</comment>
<evidence type="ECO:0000313" key="5">
    <source>
        <dbReference type="EMBL" id="KAK9792949.1"/>
    </source>
</evidence>
<evidence type="ECO:0000256" key="4">
    <source>
        <dbReference type="ARBA" id="ARBA00023453"/>
    </source>
</evidence>
<dbReference type="Pfam" id="PF01596">
    <property type="entry name" value="Methyltransf_3"/>
    <property type="match status" value="1"/>
</dbReference>
<dbReference type="GO" id="GO:0032259">
    <property type="term" value="P:methylation"/>
    <property type="evidence" value="ECO:0007669"/>
    <property type="project" value="UniProtKB-KW"/>
</dbReference>
<keyword evidence="6" id="KW-1185">Reference proteome</keyword>
<dbReference type="PANTHER" id="PTHR10509">
    <property type="entry name" value="O-METHYLTRANSFERASE-RELATED"/>
    <property type="match status" value="1"/>
</dbReference>
<gene>
    <name evidence="5" type="ORF">WJX73_004935</name>
</gene>
<organism evidence="5 6">
    <name type="scientific">Symbiochloris irregularis</name>
    <dbReference type="NCBI Taxonomy" id="706552"/>
    <lineage>
        <taxon>Eukaryota</taxon>
        <taxon>Viridiplantae</taxon>
        <taxon>Chlorophyta</taxon>
        <taxon>core chlorophytes</taxon>
        <taxon>Trebouxiophyceae</taxon>
        <taxon>Trebouxiales</taxon>
        <taxon>Trebouxiaceae</taxon>
        <taxon>Symbiochloris</taxon>
    </lineage>
</organism>
<keyword evidence="1" id="KW-0489">Methyltransferase</keyword>